<dbReference type="AlphaFoldDB" id="A0A0L7KWZ3"/>
<gene>
    <name evidence="1" type="ORF">OBRU01_19581</name>
</gene>
<reference evidence="1 2" key="1">
    <citation type="journal article" date="2015" name="Genome Biol. Evol.">
        <title>The genome of winter moth (Operophtera brumata) provides a genomic perspective on sexual dimorphism and phenology.</title>
        <authorList>
            <person name="Derks M.F."/>
            <person name="Smit S."/>
            <person name="Salis L."/>
            <person name="Schijlen E."/>
            <person name="Bossers A."/>
            <person name="Mateman C."/>
            <person name="Pijl A.S."/>
            <person name="de Ridder D."/>
            <person name="Groenen M.A."/>
            <person name="Visser M.E."/>
            <person name="Megens H.J."/>
        </authorList>
    </citation>
    <scope>NUCLEOTIDE SEQUENCE [LARGE SCALE GENOMIC DNA]</scope>
    <source>
        <strain evidence="1">WM2013NL</strain>
        <tissue evidence="1">Head and thorax</tissue>
    </source>
</reference>
<keyword evidence="2" id="KW-1185">Reference proteome</keyword>
<proteinExistence type="predicted"/>
<evidence type="ECO:0000313" key="1">
    <source>
        <dbReference type="EMBL" id="KOB67581.1"/>
    </source>
</evidence>
<dbReference type="EMBL" id="JTDY01004933">
    <property type="protein sequence ID" value="KOB67581.1"/>
    <property type="molecule type" value="Genomic_DNA"/>
</dbReference>
<name>A0A0L7KWZ3_OPEBR</name>
<accession>A0A0L7KWZ3</accession>
<sequence>MPTMSGRPLMKKGHGPAEKVIYLPEVGLAAVGSFKKQKEVGDFINFVLEALARNSNWLSTVIERQNNFRCALLVGAGPNRFQVQNIIYPSTGNQIQLEVELKDSEDYDKIAIAAFLKISNHEIDNLMKYIKTGMTDNGMLRDDLLKGKALGISYAILRPLAEKQYRVMERIVIGNSMKSVVLPKKRHWDETSPTSSPTNIKKRKYSAKTIVGRSLNTRYGL</sequence>
<organism evidence="1 2">
    <name type="scientific">Operophtera brumata</name>
    <name type="common">Winter moth</name>
    <name type="synonym">Phalaena brumata</name>
    <dbReference type="NCBI Taxonomy" id="104452"/>
    <lineage>
        <taxon>Eukaryota</taxon>
        <taxon>Metazoa</taxon>
        <taxon>Ecdysozoa</taxon>
        <taxon>Arthropoda</taxon>
        <taxon>Hexapoda</taxon>
        <taxon>Insecta</taxon>
        <taxon>Pterygota</taxon>
        <taxon>Neoptera</taxon>
        <taxon>Endopterygota</taxon>
        <taxon>Lepidoptera</taxon>
        <taxon>Glossata</taxon>
        <taxon>Ditrysia</taxon>
        <taxon>Geometroidea</taxon>
        <taxon>Geometridae</taxon>
        <taxon>Larentiinae</taxon>
        <taxon>Operophtera</taxon>
    </lineage>
</organism>
<dbReference type="Proteomes" id="UP000037510">
    <property type="component" value="Unassembled WGS sequence"/>
</dbReference>
<evidence type="ECO:0000313" key="2">
    <source>
        <dbReference type="Proteomes" id="UP000037510"/>
    </source>
</evidence>
<comment type="caution">
    <text evidence="1">The sequence shown here is derived from an EMBL/GenBank/DDBJ whole genome shotgun (WGS) entry which is preliminary data.</text>
</comment>
<protein>
    <submittedName>
        <fullName evidence="1">Uncharacterized protein</fullName>
    </submittedName>
</protein>
<dbReference type="OrthoDB" id="6993484at2759"/>